<evidence type="ECO:0000313" key="1">
    <source>
        <dbReference type="EMBL" id="GAF50398.1"/>
    </source>
</evidence>
<sequence>MSDIESRVRRLEDRAESEDLAVRYFLASDFDDFDAIADAIAENGTFSAGGFPARLPAVGSRT</sequence>
<gene>
    <name evidence="1" type="ORF">RW1_095_00160</name>
</gene>
<keyword evidence="2" id="KW-1185">Reference proteome</keyword>
<dbReference type="InterPro" id="IPR032710">
    <property type="entry name" value="NTF2-like_dom_sf"/>
</dbReference>
<dbReference type="RefSeq" id="WP_308417622.1">
    <property type="nucleotide sequence ID" value="NZ_BAWF01000095.1"/>
</dbReference>
<reference evidence="1 2" key="1">
    <citation type="submission" date="2014-02" db="EMBL/GenBank/DDBJ databases">
        <title>Whole genome shotgun sequence of Rhodococcus wratislaviensis NBRC 100605.</title>
        <authorList>
            <person name="Hosoyama A."/>
            <person name="Tsuchikane K."/>
            <person name="Yoshida I."/>
            <person name="Ohji S."/>
            <person name="Ichikawa N."/>
            <person name="Yamazoe A."/>
            <person name="Fujita N."/>
        </authorList>
    </citation>
    <scope>NUCLEOTIDE SEQUENCE [LARGE SCALE GENOMIC DNA]</scope>
    <source>
        <strain evidence="1 2">NBRC 100605</strain>
    </source>
</reference>
<protein>
    <submittedName>
        <fullName evidence="1">Uncharacterized protein</fullName>
    </submittedName>
</protein>
<dbReference type="AlphaFoldDB" id="X0Q2P7"/>
<name>X0Q2P7_RHOWR</name>
<evidence type="ECO:0000313" key="2">
    <source>
        <dbReference type="Proteomes" id="UP000019491"/>
    </source>
</evidence>
<dbReference type="EMBL" id="BAWF01000095">
    <property type="protein sequence ID" value="GAF50398.1"/>
    <property type="molecule type" value="Genomic_DNA"/>
</dbReference>
<dbReference type="Gene3D" id="3.10.450.50">
    <property type="match status" value="1"/>
</dbReference>
<organism evidence="1 2">
    <name type="scientific">Rhodococcus wratislaviensis NBRC 100605</name>
    <dbReference type="NCBI Taxonomy" id="1219028"/>
    <lineage>
        <taxon>Bacteria</taxon>
        <taxon>Bacillati</taxon>
        <taxon>Actinomycetota</taxon>
        <taxon>Actinomycetes</taxon>
        <taxon>Mycobacteriales</taxon>
        <taxon>Nocardiaceae</taxon>
        <taxon>Rhodococcus</taxon>
    </lineage>
</organism>
<proteinExistence type="predicted"/>
<dbReference type="SUPFAM" id="SSF54427">
    <property type="entry name" value="NTF2-like"/>
    <property type="match status" value="1"/>
</dbReference>
<dbReference type="Proteomes" id="UP000019491">
    <property type="component" value="Unassembled WGS sequence"/>
</dbReference>
<accession>X0Q2P7</accession>
<comment type="caution">
    <text evidence="1">The sequence shown here is derived from an EMBL/GenBank/DDBJ whole genome shotgun (WGS) entry which is preliminary data.</text>
</comment>